<dbReference type="Gene3D" id="3.40.50.720">
    <property type="entry name" value="NAD(P)-binding Rossmann-like Domain"/>
    <property type="match status" value="1"/>
</dbReference>
<keyword evidence="4 6" id="KW-0862">Zinc</keyword>
<evidence type="ECO:0000256" key="1">
    <source>
        <dbReference type="ARBA" id="ARBA00001947"/>
    </source>
</evidence>
<keyword evidence="5" id="KW-0560">Oxidoreductase</keyword>
<evidence type="ECO:0000313" key="9">
    <source>
        <dbReference type="Proteomes" id="UP001363622"/>
    </source>
</evidence>
<comment type="similarity">
    <text evidence="2 6">Belongs to the zinc-containing alcohol dehydrogenase family.</text>
</comment>
<evidence type="ECO:0000313" key="8">
    <source>
        <dbReference type="EMBL" id="KAK7524717.1"/>
    </source>
</evidence>
<dbReference type="PANTHER" id="PTHR43161">
    <property type="entry name" value="SORBITOL DEHYDROGENASE"/>
    <property type="match status" value="1"/>
</dbReference>
<dbReference type="InterPro" id="IPR011032">
    <property type="entry name" value="GroES-like_sf"/>
</dbReference>
<dbReference type="InterPro" id="IPR002328">
    <property type="entry name" value="ADH_Zn_CS"/>
</dbReference>
<dbReference type="InterPro" id="IPR013154">
    <property type="entry name" value="ADH-like_N"/>
</dbReference>
<organism evidence="8 9">
    <name type="scientific">Phyllosticta citriasiana</name>
    <dbReference type="NCBI Taxonomy" id="595635"/>
    <lineage>
        <taxon>Eukaryota</taxon>
        <taxon>Fungi</taxon>
        <taxon>Dikarya</taxon>
        <taxon>Ascomycota</taxon>
        <taxon>Pezizomycotina</taxon>
        <taxon>Dothideomycetes</taxon>
        <taxon>Dothideomycetes incertae sedis</taxon>
        <taxon>Botryosphaeriales</taxon>
        <taxon>Phyllostictaceae</taxon>
        <taxon>Phyllosticta</taxon>
    </lineage>
</organism>
<proteinExistence type="inferred from homology"/>
<dbReference type="InterPro" id="IPR036291">
    <property type="entry name" value="NAD(P)-bd_dom_sf"/>
</dbReference>
<evidence type="ECO:0000259" key="7">
    <source>
        <dbReference type="SMART" id="SM00829"/>
    </source>
</evidence>
<dbReference type="Pfam" id="PF00107">
    <property type="entry name" value="ADH_zinc_N"/>
    <property type="match status" value="1"/>
</dbReference>
<dbReference type="InterPro" id="IPR013149">
    <property type="entry name" value="ADH-like_C"/>
</dbReference>
<dbReference type="InterPro" id="IPR020843">
    <property type="entry name" value="ER"/>
</dbReference>
<name>A0ABR1L0W8_9PEZI</name>
<accession>A0ABR1L0W8</accession>
<keyword evidence="3 6" id="KW-0479">Metal-binding</keyword>
<sequence>MAPLELASGINGSSKPSLMKAVRFHGKGDLRLEDIPEPHVGPSQIKLKPAWVGICGTDLHEYLGGPNLCPTTPHPITREKVPVTFGHELSGVIEEVGDGVDDLRPGDRVCVQPIIYDGTCGACEAGLVNCCYSNGFIGLSGWGGGFSEHMVIPRDAVYKLPDNVSLEVGALIEPLAVGWHAVKIAALPPPPTAITALILGGGPIGLSMIQSLRAHSPNHTIIVSEPSPKRAELAASFGATHVLSPLTSNIPATVRKLSPGGWGAHVAFDCAGVQAGLDDAVESVRAEGKIVNVAIWEKPPRVDANALCFKERTYMGVATYRKGDFAAVIDAVSQGLITPEAMISKRVDGLDGVLEGGFKSLIADRDRLVKVLIRANDVGE</sequence>
<dbReference type="Gene3D" id="3.90.180.10">
    <property type="entry name" value="Medium-chain alcohol dehydrogenases, catalytic domain"/>
    <property type="match status" value="1"/>
</dbReference>
<feature type="domain" description="Enoyl reductase (ER)" evidence="7">
    <location>
        <begin position="28"/>
        <end position="373"/>
    </location>
</feature>
<reference evidence="8 9" key="1">
    <citation type="submission" date="2024-04" db="EMBL/GenBank/DDBJ databases">
        <title>Phyllosticta paracitricarpa is synonymous to the EU quarantine fungus P. citricarpa based on phylogenomic analyses.</title>
        <authorList>
            <consortium name="Lawrence Berkeley National Laboratory"/>
            <person name="Van Ingen-Buijs V.A."/>
            <person name="Van Westerhoven A.C."/>
            <person name="Haridas S."/>
            <person name="Skiadas P."/>
            <person name="Martin F."/>
            <person name="Groenewald J.Z."/>
            <person name="Crous P.W."/>
            <person name="Seidl M.F."/>
        </authorList>
    </citation>
    <scope>NUCLEOTIDE SEQUENCE [LARGE SCALE GENOMIC DNA]</scope>
    <source>
        <strain evidence="8 9">CBS 123371</strain>
    </source>
</reference>
<protein>
    <submittedName>
        <fullName evidence="8">Sorbitol dehydrogenase</fullName>
    </submittedName>
</protein>
<evidence type="ECO:0000256" key="6">
    <source>
        <dbReference type="RuleBase" id="RU361277"/>
    </source>
</evidence>
<dbReference type="EMBL" id="JBBPHU010000001">
    <property type="protein sequence ID" value="KAK7524717.1"/>
    <property type="molecule type" value="Genomic_DNA"/>
</dbReference>
<evidence type="ECO:0000256" key="5">
    <source>
        <dbReference type="ARBA" id="ARBA00023002"/>
    </source>
</evidence>
<dbReference type="SUPFAM" id="SSF51735">
    <property type="entry name" value="NAD(P)-binding Rossmann-fold domains"/>
    <property type="match status" value="1"/>
</dbReference>
<dbReference type="PROSITE" id="PS00059">
    <property type="entry name" value="ADH_ZINC"/>
    <property type="match status" value="1"/>
</dbReference>
<dbReference type="Pfam" id="PF08240">
    <property type="entry name" value="ADH_N"/>
    <property type="match status" value="1"/>
</dbReference>
<dbReference type="SUPFAM" id="SSF50129">
    <property type="entry name" value="GroES-like"/>
    <property type="match status" value="1"/>
</dbReference>
<dbReference type="CDD" id="cd08233">
    <property type="entry name" value="butanediol_DH_like"/>
    <property type="match status" value="1"/>
</dbReference>
<dbReference type="PANTHER" id="PTHR43161:SF23">
    <property type="entry name" value="(R,R)-BUTANEDIOL DEHYDROGENASE-RELATED"/>
    <property type="match status" value="1"/>
</dbReference>
<comment type="caution">
    <text evidence="8">The sequence shown here is derived from an EMBL/GenBank/DDBJ whole genome shotgun (WGS) entry which is preliminary data.</text>
</comment>
<gene>
    <name evidence="8" type="ORF">IWZ03DRAFT_367906</name>
</gene>
<evidence type="ECO:0000256" key="4">
    <source>
        <dbReference type="ARBA" id="ARBA00022833"/>
    </source>
</evidence>
<dbReference type="Proteomes" id="UP001363622">
    <property type="component" value="Unassembled WGS sequence"/>
</dbReference>
<comment type="cofactor">
    <cofactor evidence="1 6">
        <name>Zn(2+)</name>
        <dbReference type="ChEBI" id="CHEBI:29105"/>
    </cofactor>
</comment>
<keyword evidence="9" id="KW-1185">Reference proteome</keyword>
<evidence type="ECO:0000256" key="3">
    <source>
        <dbReference type="ARBA" id="ARBA00022723"/>
    </source>
</evidence>
<evidence type="ECO:0000256" key="2">
    <source>
        <dbReference type="ARBA" id="ARBA00008072"/>
    </source>
</evidence>
<dbReference type="SMART" id="SM00829">
    <property type="entry name" value="PKS_ER"/>
    <property type="match status" value="1"/>
</dbReference>